<keyword evidence="3" id="KW-1185">Reference proteome</keyword>
<reference evidence="2 3" key="1">
    <citation type="submission" date="2023-07" db="EMBL/GenBank/DDBJ databases">
        <title>Genomic Encyclopedia of Type Strains, Phase IV (KMG-IV): sequencing the most valuable type-strain genomes for metagenomic binning, comparative biology and taxonomic classification.</title>
        <authorList>
            <person name="Goeker M."/>
        </authorList>
    </citation>
    <scope>NUCLEOTIDE SEQUENCE [LARGE SCALE GENOMIC DNA]</scope>
    <source>
        <strain evidence="2 3">B1-1</strain>
    </source>
</reference>
<dbReference type="Gene3D" id="3.20.20.80">
    <property type="entry name" value="Glycosidases"/>
    <property type="match status" value="3"/>
</dbReference>
<dbReference type="InterPro" id="IPR006047">
    <property type="entry name" value="GH13_cat_dom"/>
</dbReference>
<accession>A0ABU0M9R6</accession>
<dbReference type="PANTHER" id="PTHR10357:SF216">
    <property type="entry name" value="MALTOOLIGOSYL TREHALOSE SYNTHASE-RELATED"/>
    <property type="match status" value="1"/>
</dbReference>
<dbReference type="Gene3D" id="1.10.150.200">
    <property type="entry name" value="Maltooligosyl trehalose synthase, domain 3"/>
    <property type="match status" value="1"/>
</dbReference>
<dbReference type="InterPro" id="IPR017853">
    <property type="entry name" value="GH"/>
</dbReference>
<dbReference type="InterPro" id="IPR013797">
    <property type="entry name" value="Maltooligo_trehalose_synth_4"/>
</dbReference>
<dbReference type="EC" id="5.4.99.15" evidence="2"/>
<organism evidence="2 3">
    <name type="scientific">Kaistia geumhonensis</name>
    <dbReference type="NCBI Taxonomy" id="410839"/>
    <lineage>
        <taxon>Bacteria</taxon>
        <taxon>Pseudomonadati</taxon>
        <taxon>Pseudomonadota</taxon>
        <taxon>Alphaproteobacteria</taxon>
        <taxon>Hyphomicrobiales</taxon>
        <taxon>Kaistiaceae</taxon>
        <taxon>Kaistia</taxon>
    </lineage>
</organism>
<dbReference type="Gene3D" id="1.10.10.470">
    <property type="entry name" value="Maltooligosyl trehalose synthase, domain 4"/>
    <property type="match status" value="1"/>
</dbReference>
<dbReference type="EMBL" id="JAUSWJ010000001">
    <property type="protein sequence ID" value="MDQ0517714.1"/>
    <property type="molecule type" value="Genomic_DNA"/>
</dbReference>
<protein>
    <submittedName>
        <fullName evidence="2">(1-&gt;4)-alpha-D-glucan 1-alpha-D-glucosylmutase</fullName>
        <ecNumber evidence="2">5.4.99.15</ecNumber>
    </submittedName>
</protein>
<comment type="caution">
    <text evidence="2">The sequence shown here is derived from an EMBL/GenBank/DDBJ whole genome shotgun (WGS) entry which is preliminary data.</text>
</comment>
<dbReference type="GO" id="GO:0047470">
    <property type="term" value="F:(1,4)-alpha-D-glucan 1-alpha-D-glucosylmutase activity"/>
    <property type="evidence" value="ECO:0007669"/>
    <property type="project" value="UniProtKB-EC"/>
</dbReference>
<evidence type="ECO:0000259" key="1">
    <source>
        <dbReference type="SMART" id="SM00642"/>
    </source>
</evidence>
<dbReference type="SUPFAM" id="SSF51445">
    <property type="entry name" value="(Trans)glycosidases"/>
    <property type="match status" value="1"/>
</dbReference>
<evidence type="ECO:0000313" key="2">
    <source>
        <dbReference type="EMBL" id="MDQ0517714.1"/>
    </source>
</evidence>
<feature type="domain" description="Glycosyl hydrolase family 13 catalytic" evidence="1">
    <location>
        <begin position="16"/>
        <end position="751"/>
    </location>
</feature>
<dbReference type="Gene3D" id="3.30.1590.10">
    <property type="entry name" value="Maltooligosyl trehalose synthase, domain 2"/>
    <property type="match status" value="2"/>
</dbReference>
<name>A0ABU0M9R6_9HYPH</name>
<keyword evidence="2" id="KW-0413">Isomerase</keyword>
<evidence type="ECO:0000313" key="3">
    <source>
        <dbReference type="Proteomes" id="UP001223743"/>
    </source>
</evidence>
<proteinExistence type="predicted"/>
<dbReference type="CDD" id="cd11336">
    <property type="entry name" value="AmyAc_MTSase"/>
    <property type="match status" value="1"/>
</dbReference>
<dbReference type="NCBIfam" id="TIGR02401">
    <property type="entry name" value="trehalose_TreY"/>
    <property type="match status" value="1"/>
</dbReference>
<dbReference type="PANTHER" id="PTHR10357">
    <property type="entry name" value="ALPHA-AMYLASE FAMILY MEMBER"/>
    <property type="match status" value="1"/>
</dbReference>
<gene>
    <name evidence="2" type="ORF">QO015_003327</name>
</gene>
<sequence length="850" mass="91155">MTAEAQTAARAGRFRATYRVQFNDNFTFADAERLAPYLAALGISHLYASPIFAARAGSAHGYDMVDPTRISDALGGEAGFRRLAAALRAKGIGIILDIVPNHMAADAANPYWMDVLEFGKAAASAGVFDIDFSRPIALPWVGDDVSEPIESLRLDAAAGRIEAVVAGNGVPLRPASVALLLDRIGALEAAEAFRSLEAEADEAAIAAARAALRTAAAAAPDAFARALQSADLTALHTTQHWRAVPWRRTEALNYRRFFEVSHLVGVRAEDPAVFEMVHRLPLALVREGLVQGLRVDHIDGLCDPAGYAGALRDAAGEDTLILIEKILGRDEPLRDWPIDGTTGYERLNLINAAFVSARGRARLQRALEDEGLIEGSPERRLFDAKHAVLDRSFRPELARLADRAAKLPGLEAVPRGALTATLAALLAAFPVYRSYIDALPASLEDEALWREALRRLEHLSPGDAAAAGQIVEAALGAGGEPGDLFRTAFQQLSGPAMAKGYEDTELYRSVALTSVNEVGSDLGAETPAGDALHASFAAFSLGGQTPLATHDTKRGADTRARLNLLSHDPEDWLAHVKRWRERHAGLKQNDAPDALDEWLIYQTLFAAWPITTERARGYFEKALREAKRHGSWTDPDTAYEEALHGFVAELIEGEGGADFRSDIEALHQRLAADAARFGLGQTVLQLTLPGIPDIYRGTELADLSLVDPDNRRPVDWERRIALAEGPLEAAPAGDREGVAKLAAIRALLALRAAHPALFAAPYEAVPLRQEGWFAFKRVAEEGTLFVALPVTPAAARATALDTGTALRDGDFTRVLPPEGTVSVAGGRLAIDPDHPVTVLAHPGASSGPAT</sequence>
<dbReference type="Proteomes" id="UP001223743">
    <property type="component" value="Unassembled WGS sequence"/>
</dbReference>
<dbReference type="InterPro" id="IPR012767">
    <property type="entry name" value="Trehalose_TreY"/>
</dbReference>
<dbReference type="RefSeq" id="WP_266282857.1">
    <property type="nucleotide sequence ID" value="NZ_JAPKNF010000002.1"/>
</dbReference>
<dbReference type="Pfam" id="PF00128">
    <property type="entry name" value="Alpha-amylase"/>
    <property type="match status" value="1"/>
</dbReference>
<dbReference type="SMART" id="SM00642">
    <property type="entry name" value="Aamy"/>
    <property type="match status" value="1"/>
</dbReference>